<dbReference type="RefSeq" id="WP_120799410.1">
    <property type="nucleotide sequence ID" value="NZ_RBXL01000001.1"/>
</dbReference>
<proteinExistence type="predicted"/>
<keyword evidence="1" id="KW-0489">Methyltransferase</keyword>
<organism evidence="1 2">
    <name type="scientific">Thiocapsa rosea</name>
    <dbReference type="NCBI Taxonomy" id="69360"/>
    <lineage>
        <taxon>Bacteria</taxon>
        <taxon>Pseudomonadati</taxon>
        <taxon>Pseudomonadota</taxon>
        <taxon>Gammaproteobacteria</taxon>
        <taxon>Chromatiales</taxon>
        <taxon>Chromatiaceae</taxon>
        <taxon>Thiocapsa</taxon>
    </lineage>
</organism>
<accession>A0A495VDK2</accession>
<reference evidence="1 2" key="1">
    <citation type="submission" date="2018-10" db="EMBL/GenBank/DDBJ databases">
        <title>Genomic Encyclopedia of Archaeal and Bacterial Type Strains, Phase II (KMG-II): from individual species to whole genera.</title>
        <authorList>
            <person name="Goeker M."/>
        </authorList>
    </citation>
    <scope>NUCLEOTIDE SEQUENCE [LARGE SCALE GENOMIC DNA]</scope>
    <source>
        <strain evidence="1 2">DSM 235</strain>
    </source>
</reference>
<comment type="caution">
    <text evidence="1">The sequence shown here is derived from an EMBL/GenBank/DDBJ whole genome shotgun (WGS) entry which is preliminary data.</text>
</comment>
<dbReference type="OrthoDB" id="8559822at2"/>
<protein>
    <submittedName>
        <fullName evidence="1">Methyltransferase family protein</fullName>
    </submittedName>
</protein>
<gene>
    <name evidence="1" type="ORF">BDD21_5026</name>
</gene>
<dbReference type="SUPFAM" id="SSF53335">
    <property type="entry name" value="S-adenosyl-L-methionine-dependent methyltransferases"/>
    <property type="match status" value="1"/>
</dbReference>
<dbReference type="Pfam" id="PF13489">
    <property type="entry name" value="Methyltransf_23"/>
    <property type="match status" value="1"/>
</dbReference>
<evidence type="ECO:0000313" key="2">
    <source>
        <dbReference type="Proteomes" id="UP000274556"/>
    </source>
</evidence>
<evidence type="ECO:0000313" key="1">
    <source>
        <dbReference type="EMBL" id="RKT47442.1"/>
    </source>
</evidence>
<dbReference type="Gene3D" id="3.40.50.150">
    <property type="entry name" value="Vaccinia Virus protein VP39"/>
    <property type="match status" value="1"/>
</dbReference>
<dbReference type="EMBL" id="RBXL01000001">
    <property type="protein sequence ID" value="RKT47442.1"/>
    <property type="molecule type" value="Genomic_DNA"/>
</dbReference>
<dbReference type="GO" id="GO:0032259">
    <property type="term" value="P:methylation"/>
    <property type="evidence" value="ECO:0007669"/>
    <property type="project" value="UniProtKB-KW"/>
</dbReference>
<dbReference type="InterPro" id="IPR029063">
    <property type="entry name" value="SAM-dependent_MTases_sf"/>
</dbReference>
<name>A0A495VDK2_9GAMM</name>
<dbReference type="GO" id="GO:0008168">
    <property type="term" value="F:methyltransferase activity"/>
    <property type="evidence" value="ECO:0007669"/>
    <property type="project" value="UniProtKB-KW"/>
</dbReference>
<keyword evidence="2" id="KW-1185">Reference proteome</keyword>
<dbReference type="AlphaFoldDB" id="A0A495VDK2"/>
<keyword evidence="1" id="KW-0808">Transferase</keyword>
<sequence>MRMKHMFFYLAGIGFLALAKAKFLLKGYSSPKPFDFSESDRCIDYDIQIVEQWLTYLEGYTQGAYSLAGKNVLELGPGSDLGIGIYLLAKGCSQYNACDVNNLMSSTPNEFYEKLFLRLEAMNASADIAFLREQLNNANTEGHSRLNYVVRDDFDIASAFGESTVDLVFSHAAFEHFDDVKTTISILSTVCKPSAILVAEIDLKTHSRWIRKKDPNNIYRYPQWIYDRFRFRGIPNRLRPFQYKEIFEKLGWTNLTITPVGNLHNTEDCYSGMSKMFSDKKNQMEYLSIMVCATRAG</sequence>
<dbReference type="Proteomes" id="UP000274556">
    <property type="component" value="Unassembled WGS sequence"/>
</dbReference>